<accession>A0A367CAH4</accession>
<gene>
    <name evidence="1" type="ORF">EA71_02962</name>
</gene>
<dbReference type="OrthoDB" id="2190801at2"/>
<organism evidence="1 2">
    <name type="scientific">Enterococcus durans</name>
    <dbReference type="NCBI Taxonomy" id="53345"/>
    <lineage>
        <taxon>Bacteria</taxon>
        <taxon>Bacillati</taxon>
        <taxon>Bacillota</taxon>
        <taxon>Bacilli</taxon>
        <taxon>Lactobacillales</taxon>
        <taxon>Enterococcaceae</taxon>
        <taxon>Enterococcus</taxon>
    </lineage>
</organism>
<protein>
    <submittedName>
        <fullName evidence="1">Uncharacterized protein</fullName>
    </submittedName>
</protein>
<dbReference type="Proteomes" id="UP000252797">
    <property type="component" value="Unassembled WGS sequence"/>
</dbReference>
<dbReference type="EMBL" id="LEPB01000007">
    <property type="protein sequence ID" value="RCA09645.1"/>
    <property type="molecule type" value="Genomic_DNA"/>
</dbReference>
<evidence type="ECO:0000313" key="1">
    <source>
        <dbReference type="EMBL" id="RCA09645.1"/>
    </source>
</evidence>
<proteinExistence type="predicted"/>
<dbReference type="GeneID" id="56742633"/>
<comment type="caution">
    <text evidence="1">The sequence shown here is derived from an EMBL/GenBank/DDBJ whole genome shotgun (WGS) entry which is preliminary data.</text>
</comment>
<evidence type="ECO:0000313" key="2">
    <source>
        <dbReference type="Proteomes" id="UP000252797"/>
    </source>
</evidence>
<dbReference type="RefSeq" id="WP_005881174.1">
    <property type="nucleotide sequence ID" value="NZ_CABGIZ010000019.1"/>
</dbReference>
<dbReference type="KEGG" id="edu:LIU_01555"/>
<name>A0A367CAH4_9ENTE</name>
<reference evidence="1 2" key="1">
    <citation type="submission" date="2015-06" db="EMBL/GenBank/DDBJ databases">
        <title>The Genome Sequence of Enterococcus durans 4EA1.</title>
        <authorList>
            <consortium name="The Broad Institute Genomics Platform"/>
            <consortium name="The Broad Institute Genome Sequencing Center for Infectious Disease"/>
            <person name="Earl A.M."/>
            <person name="Van Tyne D."/>
            <person name="Lebreton F."/>
            <person name="Saavedra J.T."/>
            <person name="Gilmore M.S."/>
            <person name="Manson Mcguire A."/>
            <person name="Clock S."/>
            <person name="Crupain M."/>
            <person name="Rangan U."/>
            <person name="Young S."/>
            <person name="Abouelleil A."/>
            <person name="Cao P."/>
            <person name="Chapman S.B."/>
            <person name="Griggs A."/>
            <person name="Priest M."/>
            <person name="Shea T."/>
            <person name="Wortman J."/>
            <person name="Nusbaum C."/>
            <person name="Birren B."/>
        </authorList>
    </citation>
    <scope>NUCLEOTIDE SEQUENCE [LARGE SCALE GENOMIC DNA]</scope>
    <source>
        <strain evidence="1 2">4EA1</strain>
    </source>
</reference>
<dbReference type="AlphaFoldDB" id="A0A367CAH4"/>
<sequence length="79" mass="9384">MRKQLATDLSRVDVNEILTQLLTKKSYFSFNDIEKECQRTLTTADKFLIRCVVVKKFNLNIEYLASNQLKFYRKKECLS</sequence>